<dbReference type="VEuPathDB" id="AmoebaDB:DICPUDRAFT_75665"/>
<dbReference type="Gene3D" id="3.20.20.80">
    <property type="entry name" value="Glycosidases"/>
    <property type="match status" value="1"/>
</dbReference>
<gene>
    <name evidence="2" type="ORF">DICPUDRAFT_75665</name>
</gene>
<dbReference type="eggNOG" id="KOG2806">
    <property type="taxonomic scope" value="Eukaryota"/>
</dbReference>
<dbReference type="PANTHER" id="PTHR46290">
    <property type="entry name" value="DI-N-ACETYLCHITOBIASE"/>
    <property type="match status" value="1"/>
</dbReference>
<proteinExistence type="predicted"/>
<feature type="chain" id="PRO_5003265013" description="GH18 domain-containing protein" evidence="1">
    <location>
        <begin position="22"/>
        <end position="348"/>
    </location>
</feature>
<name>F0ZBB4_DICPU</name>
<evidence type="ECO:0008006" key="4">
    <source>
        <dbReference type="Google" id="ProtNLM"/>
    </source>
</evidence>
<feature type="signal peptide" evidence="1">
    <location>
        <begin position="1"/>
        <end position="21"/>
    </location>
</feature>
<evidence type="ECO:0000256" key="1">
    <source>
        <dbReference type="SAM" id="SignalP"/>
    </source>
</evidence>
<reference evidence="3" key="1">
    <citation type="journal article" date="2011" name="Genome Biol.">
        <title>Comparative genomics of the social amoebae Dictyostelium discoideum and Dictyostelium purpureum.</title>
        <authorList>
            <consortium name="US DOE Joint Genome Institute (JGI-PGF)"/>
            <person name="Sucgang R."/>
            <person name="Kuo A."/>
            <person name="Tian X."/>
            <person name="Salerno W."/>
            <person name="Parikh A."/>
            <person name="Feasley C.L."/>
            <person name="Dalin E."/>
            <person name="Tu H."/>
            <person name="Huang E."/>
            <person name="Barry K."/>
            <person name="Lindquist E."/>
            <person name="Shapiro H."/>
            <person name="Bruce D."/>
            <person name="Schmutz J."/>
            <person name="Salamov A."/>
            <person name="Fey P."/>
            <person name="Gaudet P."/>
            <person name="Anjard C."/>
            <person name="Babu M.M."/>
            <person name="Basu S."/>
            <person name="Bushmanova Y."/>
            <person name="van der Wel H."/>
            <person name="Katoh-Kurasawa M."/>
            <person name="Dinh C."/>
            <person name="Coutinho P.M."/>
            <person name="Saito T."/>
            <person name="Elias M."/>
            <person name="Schaap P."/>
            <person name="Kay R.R."/>
            <person name="Henrissat B."/>
            <person name="Eichinger L."/>
            <person name="Rivero F."/>
            <person name="Putnam N.H."/>
            <person name="West C.M."/>
            <person name="Loomis W.F."/>
            <person name="Chisholm R.L."/>
            <person name="Shaulsky G."/>
            <person name="Strassmann J.E."/>
            <person name="Queller D.C."/>
            <person name="Kuspa A."/>
            <person name="Grigoriev I.V."/>
        </authorList>
    </citation>
    <scope>NUCLEOTIDE SEQUENCE [LARGE SCALE GENOMIC DNA]</scope>
    <source>
        <strain evidence="3">QSDP1</strain>
    </source>
</reference>
<dbReference type="InterPro" id="IPR017853">
    <property type="entry name" value="GH"/>
</dbReference>
<dbReference type="GO" id="GO:0009313">
    <property type="term" value="P:oligosaccharide catabolic process"/>
    <property type="evidence" value="ECO:0000318"/>
    <property type="project" value="GO_Central"/>
</dbReference>
<keyword evidence="1" id="KW-0732">Signal</keyword>
<dbReference type="InterPro" id="IPR051887">
    <property type="entry name" value="GH18_Domain-Containing"/>
</dbReference>
<dbReference type="SUPFAM" id="SSF51445">
    <property type="entry name" value="(Trans)glycosidases"/>
    <property type="match status" value="1"/>
</dbReference>
<protein>
    <recommendedName>
        <fullName evidence="4">GH18 domain-containing protein</fullName>
    </recommendedName>
</protein>
<dbReference type="PANTHER" id="PTHR46290:SF4">
    <property type="entry name" value="GH18 DOMAIN-CONTAINING PROTEIN"/>
    <property type="match status" value="1"/>
</dbReference>
<evidence type="ECO:0000313" key="3">
    <source>
        <dbReference type="Proteomes" id="UP000001064"/>
    </source>
</evidence>
<dbReference type="KEGG" id="dpp:DICPUDRAFT_75665"/>
<dbReference type="Proteomes" id="UP000001064">
    <property type="component" value="Unassembled WGS sequence"/>
</dbReference>
<evidence type="ECO:0000313" key="2">
    <source>
        <dbReference type="EMBL" id="EGC38744.1"/>
    </source>
</evidence>
<dbReference type="STRING" id="5786.F0ZBB4"/>
<dbReference type="GeneID" id="10506662"/>
<accession>F0ZBB4</accession>
<dbReference type="RefSeq" id="XP_003284735.1">
    <property type="nucleotide sequence ID" value="XM_003284687.1"/>
</dbReference>
<dbReference type="OMA" id="IIWESID"/>
<dbReference type="AlphaFoldDB" id="F0ZBB4"/>
<keyword evidence="3" id="KW-1185">Reference proteome</keyword>
<dbReference type="InParanoid" id="F0ZBB4"/>
<sequence length="348" mass="39907">MIKKLFIVFLHFIIFYKIVQSRLNLKADYTQKHIIGYSKSDDLNFYNSQDIIWESIDTLVLPPNLKNLQKIIKISQSNNVNAVLNIEGNSLDEDSLKQVINQVKKLDADGVSLIFYKNPSSDKKYLKKVEKMGALLKEISKEIHFSVSISIKNIPYSYNNLIKLSNVDYVIANAYDLGIFDGPVIANSDTNEVRNLIGAWNSTDTNKIILSVPWYGYKYVCDEFLHGIYTSGCINSRKPQKIEFSEIYNYLVGAEIQDNLYITSTEIWNQTSLNPYLNIKEINGNSYDITSDDLLTYYQIQYDNPRSTYLKIKDNVIGGVGVYSLDTLYGLNQNIIKAMYSSINRDFI</sequence>
<dbReference type="OrthoDB" id="73875at2759"/>
<organism evidence="2 3">
    <name type="scientific">Dictyostelium purpureum</name>
    <name type="common">Slime mold</name>
    <dbReference type="NCBI Taxonomy" id="5786"/>
    <lineage>
        <taxon>Eukaryota</taxon>
        <taxon>Amoebozoa</taxon>
        <taxon>Evosea</taxon>
        <taxon>Eumycetozoa</taxon>
        <taxon>Dictyostelia</taxon>
        <taxon>Dictyosteliales</taxon>
        <taxon>Dictyosteliaceae</taxon>
        <taxon>Dictyostelium</taxon>
    </lineage>
</organism>
<dbReference type="EMBL" id="GL870970">
    <property type="protein sequence ID" value="EGC38744.1"/>
    <property type="molecule type" value="Genomic_DNA"/>
</dbReference>